<evidence type="ECO:0000313" key="1">
    <source>
        <dbReference type="EMBL" id="MCU4743256.1"/>
    </source>
</evidence>
<sequence length="109" mass="12000">MSETTVSTRPTDNRPLIVRYVGQALREWPPLGSIELVGVAPTATFVGVYMDLIETEYYPFDAVSDALEKADLETEICGLETTTEQNQPRLILRISHDVEIVTASAVGES</sequence>
<protein>
    <submittedName>
        <fullName evidence="1">Uncharacterized protein</fullName>
    </submittedName>
</protein>
<proteinExistence type="predicted"/>
<dbReference type="RefSeq" id="WP_338005074.1">
    <property type="nucleotide sequence ID" value="NZ_JAOPKA010000014.1"/>
</dbReference>
<name>A0AAP3E314_9EURY</name>
<gene>
    <name evidence="1" type="ORF">OB960_17860</name>
</gene>
<dbReference type="EMBL" id="JAOPKA010000014">
    <property type="protein sequence ID" value="MCU4743256.1"/>
    <property type="molecule type" value="Genomic_DNA"/>
</dbReference>
<accession>A0AAP3E314</accession>
<evidence type="ECO:0000313" key="2">
    <source>
        <dbReference type="Proteomes" id="UP001321018"/>
    </source>
</evidence>
<reference evidence="1" key="1">
    <citation type="submission" date="2022-09" db="EMBL/GenBank/DDBJ databases">
        <title>Enrichment on poylsaccharides allowed isolation of novel metabolic and taxonomic groups of Haloarchaea.</title>
        <authorList>
            <person name="Sorokin D.Y."/>
            <person name="Elcheninov A.G."/>
            <person name="Khizhniak T.V."/>
            <person name="Kolganova T.V."/>
            <person name="Kublanov I.V."/>
        </authorList>
    </citation>
    <scope>NUCLEOTIDE SEQUENCE</scope>
    <source>
        <strain evidence="1">AArc-xg1-1</strain>
    </source>
</reference>
<organism evidence="1 2">
    <name type="scientific">Natronoglomus mannanivorans</name>
    <dbReference type="NCBI Taxonomy" id="2979990"/>
    <lineage>
        <taxon>Archaea</taxon>
        <taxon>Methanobacteriati</taxon>
        <taxon>Methanobacteriota</taxon>
        <taxon>Stenosarchaea group</taxon>
        <taxon>Halobacteria</taxon>
        <taxon>Halobacteriales</taxon>
        <taxon>Natrialbaceae</taxon>
        <taxon>Natronoglomus</taxon>
    </lineage>
</organism>
<dbReference type="AlphaFoldDB" id="A0AAP3E314"/>
<dbReference type="Proteomes" id="UP001321018">
    <property type="component" value="Unassembled WGS sequence"/>
</dbReference>
<comment type="caution">
    <text evidence="1">The sequence shown here is derived from an EMBL/GenBank/DDBJ whole genome shotgun (WGS) entry which is preliminary data.</text>
</comment>